<feature type="domain" description="Response regulatory" evidence="8">
    <location>
        <begin position="8"/>
        <end position="158"/>
    </location>
</feature>
<dbReference type="InterPro" id="IPR036097">
    <property type="entry name" value="HisK_dim/P_sf"/>
</dbReference>
<dbReference type="HOGENOM" id="CLU_000445_114_72_7"/>
<dbReference type="InterPro" id="IPR036890">
    <property type="entry name" value="HATPase_C_sf"/>
</dbReference>
<dbReference type="KEGG" id="hoh:Hoch_5521"/>
<evidence type="ECO:0000256" key="4">
    <source>
        <dbReference type="ARBA" id="ARBA00022679"/>
    </source>
</evidence>
<reference evidence="9 10" key="1">
    <citation type="journal article" date="2010" name="Stand. Genomic Sci.">
        <title>Complete genome sequence of Haliangium ochraceum type strain (SMP-2).</title>
        <authorList>
            <consortium name="US DOE Joint Genome Institute (JGI-PGF)"/>
            <person name="Ivanova N."/>
            <person name="Daum C."/>
            <person name="Lang E."/>
            <person name="Abt B."/>
            <person name="Kopitz M."/>
            <person name="Saunders E."/>
            <person name="Lapidus A."/>
            <person name="Lucas S."/>
            <person name="Glavina Del Rio T."/>
            <person name="Nolan M."/>
            <person name="Tice H."/>
            <person name="Copeland A."/>
            <person name="Cheng J.F."/>
            <person name="Chen F."/>
            <person name="Bruce D."/>
            <person name="Goodwin L."/>
            <person name="Pitluck S."/>
            <person name="Mavromatis K."/>
            <person name="Pati A."/>
            <person name="Mikhailova N."/>
            <person name="Chen A."/>
            <person name="Palaniappan K."/>
            <person name="Land M."/>
            <person name="Hauser L."/>
            <person name="Chang Y.J."/>
            <person name="Jeffries C.D."/>
            <person name="Detter J.C."/>
            <person name="Brettin T."/>
            <person name="Rohde M."/>
            <person name="Goker M."/>
            <person name="Bristow J."/>
            <person name="Markowitz V."/>
            <person name="Eisen J.A."/>
            <person name="Hugenholtz P."/>
            <person name="Kyrpides N.C."/>
            <person name="Klenk H.P."/>
        </authorList>
    </citation>
    <scope>NUCLEOTIDE SEQUENCE [LARGE SCALE GENOMIC DNA]</scope>
    <source>
        <strain evidence="10">DSM 14365 / CIP 107738 / JCM 11303 / AJ 13395 / SMP-2</strain>
    </source>
</reference>
<dbReference type="InterPro" id="IPR011006">
    <property type="entry name" value="CheY-like_superfamily"/>
</dbReference>
<evidence type="ECO:0000313" key="10">
    <source>
        <dbReference type="Proteomes" id="UP000001880"/>
    </source>
</evidence>
<sequence>MNSELNTRILVVDDEEFVREGVRSILCPRHKNFGPLDTAADQLFGHTRSAPPRRPVDVLTIDLDEAANGRKAYEMVRAACAAEQPYALVLLDMRMPGWDGLTTAERIRKVDRQVEILFITAHSDHSIQAVVERAGPDVGYLCKPFVNEELHQLAIKSIYEWNRLRNLESLIRIVSKLRISDGQLETLLHNIFEQAIGWLGAQSAMLVSYERDDEPRIRFSTGSLKQAAFARECLEIAAPLRASTSFSLVRDLAYFPFERCALIVHQEGGVHLSTERTYLFLLFLEHSTQAVENARLHQALVDKEKLSALGQAMGYVVHDLRSPIGAIVNSTELLRYELGEDSESRELLDIIEEAADNAIAVVDDVLDFTREGIPSRKECEIAEVLGRLERSLEVRVRECGVNFRVTGPREGSLLCDPRKVHRALENLAVNALDAVASSPTSAPAVWIEVAQEADEVRFLVCDNGPGIAPTIMRRLFEPFATAGKENGTGLGLAIVKQIVTAHGGSITVDSSSAGTSFVVTLPRS</sequence>
<dbReference type="SUPFAM" id="SSF55874">
    <property type="entry name" value="ATPase domain of HSP90 chaperone/DNA topoisomerase II/histidine kinase"/>
    <property type="match status" value="1"/>
</dbReference>
<comment type="catalytic activity">
    <reaction evidence="1">
        <text>ATP + protein L-histidine = ADP + protein N-phospho-L-histidine.</text>
        <dbReference type="EC" id="2.7.13.3"/>
    </reaction>
</comment>
<dbReference type="CDD" id="cd00082">
    <property type="entry name" value="HisKA"/>
    <property type="match status" value="1"/>
</dbReference>
<dbReference type="GO" id="GO:0000155">
    <property type="term" value="F:phosphorelay sensor kinase activity"/>
    <property type="evidence" value="ECO:0007669"/>
    <property type="project" value="InterPro"/>
</dbReference>
<dbReference type="AlphaFoldDB" id="D0LZM5"/>
<evidence type="ECO:0000256" key="5">
    <source>
        <dbReference type="ARBA" id="ARBA00022777"/>
    </source>
</evidence>
<dbReference type="RefSeq" id="WP_012830596.1">
    <property type="nucleotide sequence ID" value="NC_013440.1"/>
</dbReference>
<evidence type="ECO:0000256" key="1">
    <source>
        <dbReference type="ARBA" id="ARBA00000085"/>
    </source>
</evidence>
<keyword evidence="5 9" id="KW-0418">Kinase</keyword>
<keyword evidence="10" id="KW-1185">Reference proteome</keyword>
<dbReference type="EC" id="2.7.13.3" evidence="2"/>
<evidence type="ECO:0000259" key="8">
    <source>
        <dbReference type="PROSITE" id="PS50110"/>
    </source>
</evidence>
<dbReference type="GO" id="GO:0005886">
    <property type="term" value="C:plasma membrane"/>
    <property type="evidence" value="ECO:0007669"/>
    <property type="project" value="TreeGrafter"/>
</dbReference>
<dbReference type="Gene3D" id="3.40.50.2300">
    <property type="match status" value="1"/>
</dbReference>
<dbReference type="eggNOG" id="COG4191">
    <property type="taxonomic scope" value="Bacteria"/>
</dbReference>
<dbReference type="PANTHER" id="PTHR43047">
    <property type="entry name" value="TWO-COMPONENT HISTIDINE PROTEIN KINASE"/>
    <property type="match status" value="1"/>
</dbReference>
<dbReference type="SUPFAM" id="SSF52172">
    <property type="entry name" value="CheY-like"/>
    <property type="match status" value="1"/>
</dbReference>
<dbReference type="GO" id="GO:0009927">
    <property type="term" value="F:histidine phosphotransfer kinase activity"/>
    <property type="evidence" value="ECO:0007669"/>
    <property type="project" value="TreeGrafter"/>
</dbReference>
<dbReference type="InterPro" id="IPR001789">
    <property type="entry name" value="Sig_transdc_resp-reg_receiver"/>
</dbReference>
<dbReference type="STRING" id="502025.Hoch_5521"/>
<keyword evidence="3 6" id="KW-0597">Phosphoprotein</keyword>
<dbReference type="Pfam" id="PF02518">
    <property type="entry name" value="HATPase_c"/>
    <property type="match status" value="1"/>
</dbReference>
<dbReference type="Pfam" id="PF00072">
    <property type="entry name" value="Response_reg"/>
    <property type="match status" value="1"/>
</dbReference>
<dbReference type="Proteomes" id="UP000001880">
    <property type="component" value="Chromosome"/>
</dbReference>
<dbReference type="PRINTS" id="PR00344">
    <property type="entry name" value="BCTRLSENSOR"/>
</dbReference>
<dbReference type="PROSITE" id="PS50110">
    <property type="entry name" value="RESPONSE_REGULATORY"/>
    <property type="match status" value="1"/>
</dbReference>
<dbReference type="SMART" id="SM00448">
    <property type="entry name" value="REC"/>
    <property type="match status" value="1"/>
</dbReference>
<keyword evidence="4" id="KW-0808">Transferase</keyword>
<dbReference type="PANTHER" id="PTHR43047:SF72">
    <property type="entry name" value="OSMOSENSING HISTIDINE PROTEIN KINASE SLN1"/>
    <property type="match status" value="1"/>
</dbReference>
<dbReference type="eggNOG" id="COG3279">
    <property type="taxonomic scope" value="Bacteria"/>
</dbReference>
<dbReference type="InterPro" id="IPR005467">
    <property type="entry name" value="His_kinase_dom"/>
</dbReference>
<dbReference type="SMART" id="SM00387">
    <property type="entry name" value="HATPase_c"/>
    <property type="match status" value="1"/>
</dbReference>
<dbReference type="EMBL" id="CP001804">
    <property type="protein sequence ID" value="ACY18004.1"/>
    <property type="molecule type" value="Genomic_DNA"/>
</dbReference>
<dbReference type="Gene3D" id="1.10.287.130">
    <property type="match status" value="1"/>
</dbReference>
<dbReference type="SMART" id="SM00388">
    <property type="entry name" value="HisKA"/>
    <property type="match status" value="1"/>
</dbReference>
<dbReference type="Pfam" id="PF00512">
    <property type="entry name" value="HisKA"/>
    <property type="match status" value="1"/>
</dbReference>
<dbReference type="SUPFAM" id="SSF47384">
    <property type="entry name" value="Homodimeric domain of signal transducing histidine kinase"/>
    <property type="match status" value="1"/>
</dbReference>
<dbReference type="InterPro" id="IPR003594">
    <property type="entry name" value="HATPase_dom"/>
</dbReference>
<evidence type="ECO:0000256" key="3">
    <source>
        <dbReference type="ARBA" id="ARBA00022553"/>
    </source>
</evidence>
<gene>
    <name evidence="9" type="ordered locus">Hoch_5521</name>
</gene>
<protein>
    <recommendedName>
        <fullName evidence="2">histidine kinase</fullName>
        <ecNumber evidence="2">2.7.13.3</ecNumber>
    </recommendedName>
</protein>
<evidence type="ECO:0000256" key="6">
    <source>
        <dbReference type="PROSITE-ProRule" id="PRU00169"/>
    </source>
</evidence>
<evidence type="ECO:0000259" key="7">
    <source>
        <dbReference type="PROSITE" id="PS50109"/>
    </source>
</evidence>
<dbReference type="InterPro" id="IPR003661">
    <property type="entry name" value="HisK_dim/P_dom"/>
</dbReference>
<evidence type="ECO:0000256" key="2">
    <source>
        <dbReference type="ARBA" id="ARBA00012438"/>
    </source>
</evidence>
<proteinExistence type="predicted"/>
<feature type="domain" description="Histidine kinase" evidence="7">
    <location>
        <begin position="315"/>
        <end position="524"/>
    </location>
</feature>
<organism evidence="9 10">
    <name type="scientific">Haliangium ochraceum (strain DSM 14365 / JCM 11303 / SMP-2)</name>
    <dbReference type="NCBI Taxonomy" id="502025"/>
    <lineage>
        <taxon>Bacteria</taxon>
        <taxon>Pseudomonadati</taxon>
        <taxon>Myxococcota</taxon>
        <taxon>Polyangia</taxon>
        <taxon>Haliangiales</taxon>
        <taxon>Kofleriaceae</taxon>
        <taxon>Haliangium</taxon>
    </lineage>
</organism>
<dbReference type="PROSITE" id="PS50109">
    <property type="entry name" value="HIS_KIN"/>
    <property type="match status" value="1"/>
</dbReference>
<feature type="modified residue" description="4-aspartylphosphate" evidence="6">
    <location>
        <position position="92"/>
    </location>
</feature>
<dbReference type="CDD" id="cd00075">
    <property type="entry name" value="HATPase"/>
    <property type="match status" value="1"/>
</dbReference>
<name>D0LZM5_HALO1</name>
<evidence type="ECO:0000313" key="9">
    <source>
        <dbReference type="EMBL" id="ACY18004.1"/>
    </source>
</evidence>
<dbReference type="Gene3D" id="3.30.565.10">
    <property type="entry name" value="Histidine kinase-like ATPase, C-terminal domain"/>
    <property type="match status" value="1"/>
</dbReference>
<dbReference type="OrthoDB" id="9813024at2"/>
<accession>D0LZM5</accession>
<dbReference type="InterPro" id="IPR004358">
    <property type="entry name" value="Sig_transdc_His_kin-like_C"/>
</dbReference>